<proteinExistence type="predicted"/>
<dbReference type="EMBL" id="JZWS03000001">
    <property type="protein sequence ID" value="MEW9490932.1"/>
    <property type="molecule type" value="Genomic_DNA"/>
</dbReference>
<gene>
    <name evidence="1" type="ORF">TQ35_0001835</name>
</gene>
<reference evidence="1" key="1">
    <citation type="submission" date="2024-07" db="EMBL/GenBank/DDBJ databases">
        <title>Metagenome and Metagenome-Assembled Genomes of Archaea from a hot spring from the geothermal field of Los Azufres, Mexico.</title>
        <authorList>
            <person name="Marin-Paredes R."/>
            <person name="Martinez-Romero E."/>
            <person name="Servin-Garciduenas L.E."/>
        </authorList>
    </citation>
    <scope>NUCLEOTIDE SEQUENCE</scope>
    <source>
        <strain evidence="1">AZ1-454</strain>
    </source>
</reference>
<protein>
    <submittedName>
        <fullName evidence="1">50S ribosomal protein L39e</fullName>
    </submittedName>
</protein>
<sequence>MSRNKPAGKKNRLARALKSNSPVPAWVVIRTNGKFRLNPIRRDWRRNDLKV</sequence>
<accession>A0ACC6TM36</accession>
<name>A0ACC6TM36_9CREN</name>
<evidence type="ECO:0000313" key="2">
    <source>
        <dbReference type="Proteomes" id="UP000053480"/>
    </source>
</evidence>
<dbReference type="Proteomes" id="UP000053480">
    <property type="component" value="Unassembled WGS sequence"/>
</dbReference>
<keyword evidence="1" id="KW-0689">Ribosomal protein</keyword>
<comment type="caution">
    <text evidence="1">The sequence shown here is derived from an EMBL/GenBank/DDBJ whole genome shotgun (WGS) entry which is preliminary data.</text>
</comment>
<organism evidence="1 2">
    <name type="scientific">Candidatus Aramenus sulfurataquae</name>
    <dbReference type="NCBI Taxonomy" id="1326980"/>
    <lineage>
        <taxon>Archaea</taxon>
        <taxon>Thermoproteota</taxon>
        <taxon>Thermoprotei</taxon>
        <taxon>Sulfolobales</taxon>
        <taxon>Sulfolobaceae</taxon>
        <taxon>Candidatus Aramenus</taxon>
    </lineage>
</organism>
<evidence type="ECO:0000313" key="1">
    <source>
        <dbReference type="EMBL" id="MEW9490932.1"/>
    </source>
</evidence>
<keyword evidence="1" id="KW-0687">Ribonucleoprotein</keyword>